<reference evidence="2 3" key="1">
    <citation type="journal article" date="2018" name="Syst. Appl. Microbiol.">
        <title>Corynebacterium heidelbergense sp. nov., isolated from the preen glands of Egyptian geese (Alopochen aegyptiacus).</title>
        <authorList>
            <person name="Braun M.S."/>
            <person name="Wang E."/>
            <person name="Zimmermann S."/>
            <person name="Wink M."/>
        </authorList>
    </citation>
    <scope>NUCLEOTIDE SEQUENCE [LARGE SCALE GENOMIC DNA]</scope>
    <source>
        <strain evidence="2 3">647</strain>
    </source>
</reference>
<dbReference type="AlphaFoldDB" id="A0A364V781"/>
<evidence type="ECO:0000313" key="2">
    <source>
        <dbReference type="EMBL" id="RAV32497.1"/>
    </source>
</evidence>
<organism evidence="2 3">
    <name type="scientific">Corynebacterium heidelbergense</name>
    <dbReference type="NCBI Taxonomy" id="2055947"/>
    <lineage>
        <taxon>Bacteria</taxon>
        <taxon>Bacillati</taxon>
        <taxon>Actinomycetota</taxon>
        <taxon>Actinomycetes</taxon>
        <taxon>Mycobacteriales</taxon>
        <taxon>Corynebacteriaceae</taxon>
        <taxon>Corynebacterium</taxon>
    </lineage>
</organism>
<comment type="caution">
    <text evidence="2">The sequence shown here is derived from an EMBL/GenBank/DDBJ whole genome shotgun (WGS) entry which is preliminary data.</text>
</comment>
<gene>
    <name evidence="2" type="ORF">DLJ54_03110</name>
</gene>
<dbReference type="EMBL" id="QHCV01000020">
    <property type="protein sequence ID" value="RAV32497.1"/>
    <property type="molecule type" value="Genomic_DNA"/>
</dbReference>
<accession>A0A364V781</accession>
<proteinExistence type="predicted"/>
<feature type="compositionally biased region" description="Basic and acidic residues" evidence="1">
    <location>
        <begin position="84"/>
        <end position="98"/>
    </location>
</feature>
<protein>
    <recommendedName>
        <fullName evidence="4">DUF732 domain-containing protein</fullName>
    </recommendedName>
</protein>
<name>A0A364V781_9CORY</name>
<keyword evidence="3" id="KW-1185">Reference proteome</keyword>
<dbReference type="Proteomes" id="UP000251577">
    <property type="component" value="Unassembled WGS sequence"/>
</dbReference>
<feature type="compositionally biased region" description="Polar residues" evidence="1">
    <location>
        <begin position="57"/>
        <end position="70"/>
    </location>
</feature>
<sequence length="172" mass="16882">MALAALATGGSLLLAGCGDGSTVDNSASSAASSSAASSAAPSDSASASASSAAPEQNRPTGGSSNAQDGSVSEVEAAPGSAPRSPEERDFLSDIRRGGVDLGKVEGASSPGGLEDQIIASGRAECRAKQEGSPTIFTGMAAGQLQAQGVIPDTEFDKTQKILMDAAQAHLCQ</sequence>
<evidence type="ECO:0008006" key="4">
    <source>
        <dbReference type="Google" id="ProtNLM"/>
    </source>
</evidence>
<evidence type="ECO:0000256" key="1">
    <source>
        <dbReference type="SAM" id="MobiDB-lite"/>
    </source>
</evidence>
<evidence type="ECO:0000313" key="3">
    <source>
        <dbReference type="Proteomes" id="UP000251577"/>
    </source>
</evidence>
<feature type="region of interest" description="Disordered" evidence="1">
    <location>
        <begin position="17"/>
        <end position="114"/>
    </location>
</feature>
<feature type="compositionally biased region" description="Low complexity" evidence="1">
    <location>
        <begin position="26"/>
        <end position="53"/>
    </location>
</feature>